<feature type="compositionally biased region" description="Polar residues" evidence="1">
    <location>
        <begin position="811"/>
        <end position="822"/>
    </location>
</feature>
<dbReference type="Pfam" id="PF20231">
    <property type="entry name" value="DUF6589"/>
    <property type="match status" value="1"/>
</dbReference>
<feature type="compositionally biased region" description="Basic and acidic residues" evidence="1">
    <location>
        <begin position="66"/>
        <end position="78"/>
    </location>
</feature>
<feature type="compositionally biased region" description="Polar residues" evidence="1">
    <location>
        <begin position="345"/>
        <end position="362"/>
    </location>
</feature>
<feature type="domain" description="DUF6589" evidence="2">
    <location>
        <begin position="522"/>
        <end position="989"/>
    </location>
</feature>
<feature type="region of interest" description="Disordered" evidence="1">
    <location>
        <begin position="51"/>
        <end position="78"/>
    </location>
</feature>
<sequence length="1169" mass="128910">MTPNRRRRASSLPPSSPLTDLPSDILTHNDHPLPSVFEGLYQISPTHSERIISDTSMLPESPARTAADRRRKDKADRDKAARLAEEAAAEDEAERRMVVCEQVLEILEAADVPFIDLLRIVSDARHNRGKERYWGLFRNTTGVAEILDMWVSSENSLTGRETLREWATAYIARLVSREGDAVSQDGFLRTEKRAIDEHFALDFSLESLAGELSELCPTMMVLLSEFGTSTRQKRSNTRTGVRRHLNYLTTSALICLSARSQKNNYARHIFGLYAYASGAKRQMIELLSHLGLCSSYNTLAANLGDDHLPHDATGGPASDTDSSDDEDSNDVPSHPRPTADHPTAQLPSPHQSQPASPTTDVPNLLQTQSVSTLRAQPQGDIQQASALVDSEDEMWEKLSDIRAEDVVDEEGNDILEALDALQAERRDNAVDSGGKPAKKKRVEGILKRLSDACRRAARANASSRLVAFVYDNINIVFRVAEQASGNKDTMENGTCATAFELFGASEDAMQTSDLMAGIINAGPLSVSDVLFTPEESRDFKAILQHTVLNVIVTHGAGEPIARFKKDVDTFGPLLETRIPLHQTKIFPLPSMKIDESTIVGNADVTKTVLAELGQDMSADGFADVVRIIAGDQLSIARLRSLMKNRSGHDSFANSYLWAVIMPGFFHYKMATVHGIMERHYGYTTSHHNPGSLAFHNTVLDRKPITMTSLPPFRVCQDLIFVSLYARVLVCLEHVSSCESLEDYVKHVSWAELTDHAAEIVDRYTNSRTVGRLRTARAAALRNSVPEHGGTASTDSECPQTPRTQPAAPGLHQQSEQSASTPVDTVPPEPRAGTIPSLQTQGDMVYENALLFLRDALVLRALTNAIKMGVSGRIVLILKALALIYRGSGRTKYAQEVLFLIHNMTHIWPEELRKIVLNNWLVNPTGKPNAWVEVDLMQEHENFWIKTIYRAHGSNGSWEWLAMISPCIDILRRLSTQMNASLGAKLGSKHTSPSIQKDITVLMSSLHHHRVYELHPGRAIDDDKPIVPDALTYGLELLEGPLEDFNHTFTKLQARCRSTPLVGARYPGIRTTVESTTTVVPAASSSEPQTVAVNTAPTSEGHAEGASEQLADRQSGAVIERSEDREGDGSDEDSDDDEEDDLQPQTMFSLDTPGDVALDPDRVDNFEFGL</sequence>
<feature type="region of interest" description="Disordered" evidence="1">
    <location>
        <begin position="780"/>
        <end position="837"/>
    </location>
</feature>
<name>A0A4Y9YF48_9APHY</name>
<dbReference type="STRING" id="34475.A0A4Y9YF48"/>
<dbReference type="Proteomes" id="UP000298390">
    <property type="component" value="Unassembled WGS sequence"/>
</dbReference>
<protein>
    <recommendedName>
        <fullName evidence="2">DUF6589 domain-containing protein</fullName>
    </recommendedName>
</protein>
<dbReference type="InterPro" id="IPR046496">
    <property type="entry name" value="DUF6589"/>
</dbReference>
<proteinExistence type="predicted"/>
<feature type="compositionally biased region" description="Polar residues" evidence="1">
    <location>
        <begin position="1087"/>
        <end position="1097"/>
    </location>
</feature>
<dbReference type="AlphaFoldDB" id="A0A4Y9YF48"/>
<evidence type="ECO:0000256" key="1">
    <source>
        <dbReference type="SAM" id="MobiDB-lite"/>
    </source>
</evidence>
<feature type="region of interest" description="Disordered" evidence="1">
    <location>
        <begin position="307"/>
        <end position="362"/>
    </location>
</feature>
<organism evidence="3 4">
    <name type="scientific">Rhodofomes roseus</name>
    <dbReference type="NCBI Taxonomy" id="34475"/>
    <lineage>
        <taxon>Eukaryota</taxon>
        <taxon>Fungi</taxon>
        <taxon>Dikarya</taxon>
        <taxon>Basidiomycota</taxon>
        <taxon>Agaricomycotina</taxon>
        <taxon>Agaricomycetes</taxon>
        <taxon>Polyporales</taxon>
        <taxon>Rhodofomes</taxon>
    </lineage>
</organism>
<feature type="region of interest" description="Disordered" evidence="1">
    <location>
        <begin position="1078"/>
        <end position="1169"/>
    </location>
</feature>
<comment type="caution">
    <text evidence="3">The sequence shown here is derived from an EMBL/GenBank/DDBJ whole genome shotgun (WGS) entry which is preliminary data.</text>
</comment>
<feature type="compositionally biased region" description="Acidic residues" evidence="1">
    <location>
        <begin position="1128"/>
        <end position="1141"/>
    </location>
</feature>
<feature type="compositionally biased region" description="Basic and acidic residues" evidence="1">
    <location>
        <begin position="1158"/>
        <end position="1169"/>
    </location>
</feature>
<feature type="compositionally biased region" description="Polar residues" evidence="1">
    <location>
        <begin position="790"/>
        <end position="803"/>
    </location>
</feature>
<evidence type="ECO:0000313" key="4">
    <source>
        <dbReference type="Proteomes" id="UP000298390"/>
    </source>
</evidence>
<evidence type="ECO:0000313" key="3">
    <source>
        <dbReference type="EMBL" id="TFY60478.1"/>
    </source>
</evidence>
<feature type="compositionally biased region" description="Low complexity" evidence="1">
    <location>
        <begin position="10"/>
        <end position="26"/>
    </location>
</feature>
<gene>
    <name evidence="3" type="ORF">EVJ58_g5123</name>
</gene>
<dbReference type="EMBL" id="SEKV01000252">
    <property type="protein sequence ID" value="TFY60478.1"/>
    <property type="molecule type" value="Genomic_DNA"/>
</dbReference>
<reference evidence="3 4" key="1">
    <citation type="submission" date="2019-01" db="EMBL/GenBank/DDBJ databases">
        <title>Genome sequencing of the rare red list fungi Fomitopsis rosea.</title>
        <authorList>
            <person name="Buettner E."/>
            <person name="Kellner H."/>
        </authorList>
    </citation>
    <scope>NUCLEOTIDE SEQUENCE [LARGE SCALE GENOMIC DNA]</scope>
    <source>
        <strain evidence="3 4">DSM 105464</strain>
    </source>
</reference>
<evidence type="ECO:0000259" key="2">
    <source>
        <dbReference type="Pfam" id="PF20231"/>
    </source>
</evidence>
<accession>A0A4Y9YF48</accession>
<feature type="region of interest" description="Disordered" evidence="1">
    <location>
        <begin position="1"/>
        <end position="30"/>
    </location>
</feature>